<dbReference type="EMBL" id="JBHSMX010000010">
    <property type="protein sequence ID" value="MFC5520215.1"/>
    <property type="molecule type" value="Genomic_DNA"/>
</dbReference>
<proteinExistence type="predicted"/>
<protein>
    <submittedName>
        <fullName evidence="2">YjbF family lipoprotein</fullName>
    </submittedName>
</protein>
<keyword evidence="3" id="KW-1185">Reference proteome</keyword>
<feature type="chain" id="PRO_5046281167" evidence="1">
    <location>
        <begin position="24"/>
        <end position="225"/>
    </location>
</feature>
<dbReference type="Gene3D" id="2.40.360.10">
    <property type="entry name" value="YmcC-like"/>
    <property type="match status" value="1"/>
</dbReference>
<evidence type="ECO:0000256" key="1">
    <source>
        <dbReference type="SAM" id="SignalP"/>
    </source>
</evidence>
<keyword evidence="2" id="KW-0449">Lipoprotein</keyword>
<name>A0ABW0Q652_9BURK</name>
<accession>A0ABW0Q652</accession>
<feature type="signal peptide" evidence="1">
    <location>
        <begin position="1"/>
        <end position="23"/>
    </location>
</feature>
<evidence type="ECO:0000313" key="3">
    <source>
        <dbReference type="Proteomes" id="UP001596084"/>
    </source>
</evidence>
<dbReference type="InterPro" id="IPR023373">
    <property type="entry name" value="YmcC_sf"/>
</dbReference>
<reference evidence="3" key="1">
    <citation type="journal article" date="2019" name="Int. J. Syst. Evol. Microbiol.">
        <title>The Global Catalogue of Microorganisms (GCM) 10K type strain sequencing project: providing services to taxonomists for standard genome sequencing and annotation.</title>
        <authorList>
            <consortium name="The Broad Institute Genomics Platform"/>
            <consortium name="The Broad Institute Genome Sequencing Center for Infectious Disease"/>
            <person name="Wu L."/>
            <person name="Ma J."/>
        </authorList>
    </citation>
    <scope>NUCLEOTIDE SEQUENCE [LARGE SCALE GENOMIC DNA]</scope>
    <source>
        <strain evidence="3">CGMCC 4.7277</strain>
    </source>
</reference>
<sequence length="225" mass="24901">MPKLFVSSMRRLLLLAVCCWALSACSSRIDAMTQTAKAFFQGDADASATAALNPSIRYLRVKVNDDRVILLALGYIDADPLGPVEVWYSSKGEVLRLQNGHLVGLTGSDIEWRQVRLSTMPSWPADTASASAYSRVRDVMPGYRFGIVDHLLMRSIDAPRRSNLVALAPQNLRWFEEHEGNEALPAARFALSKTHQTETVVYGEQCISPALCLSWQHWPPAASTP</sequence>
<dbReference type="Proteomes" id="UP001596084">
    <property type="component" value="Unassembled WGS sequence"/>
</dbReference>
<dbReference type="SUPFAM" id="SSF159270">
    <property type="entry name" value="YmcC-like"/>
    <property type="match status" value="1"/>
</dbReference>
<keyword evidence="1" id="KW-0732">Signal</keyword>
<comment type="caution">
    <text evidence="2">The sequence shown here is derived from an EMBL/GenBank/DDBJ whole genome shotgun (WGS) entry which is preliminary data.</text>
</comment>
<dbReference type="RefSeq" id="WP_245660890.1">
    <property type="nucleotide sequence ID" value="NZ_JBHSMX010000010.1"/>
</dbReference>
<gene>
    <name evidence="2" type="ORF">ACFPP7_04695</name>
</gene>
<dbReference type="PROSITE" id="PS51257">
    <property type="entry name" value="PROKAR_LIPOPROTEIN"/>
    <property type="match status" value="1"/>
</dbReference>
<evidence type="ECO:0000313" key="2">
    <source>
        <dbReference type="EMBL" id="MFC5520215.1"/>
    </source>
</evidence>
<organism evidence="2 3">
    <name type="scientific">Polaromonas jejuensis</name>
    <dbReference type="NCBI Taxonomy" id="457502"/>
    <lineage>
        <taxon>Bacteria</taxon>
        <taxon>Pseudomonadati</taxon>
        <taxon>Pseudomonadota</taxon>
        <taxon>Betaproteobacteria</taxon>
        <taxon>Burkholderiales</taxon>
        <taxon>Comamonadaceae</taxon>
        <taxon>Polaromonas</taxon>
    </lineage>
</organism>